<feature type="region of interest" description="Disordered" evidence="1">
    <location>
        <begin position="1023"/>
        <end position="1122"/>
    </location>
</feature>
<feature type="compositionally biased region" description="Polar residues" evidence="1">
    <location>
        <begin position="602"/>
        <end position="618"/>
    </location>
</feature>
<feature type="compositionally biased region" description="Polar residues" evidence="1">
    <location>
        <begin position="996"/>
        <end position="1009"/>
    </location>
</feature>
<feature type="region of interest" description="Disordered" evidence="1">
    <location>
        <begin position="579"/>
        <end position="642"/>
    </location>
</feature>
<dbReference type="EMBL" id="LT598456">
    <property type="protein sequence ID" value="SCU80233.1"/>
    <property type="molecule type" value="Genomic_DNA"/>
</dbReference>
<organism evidence="3 4">
    <name type="scientific">Lachancea dasiensis</name>
    <dbReference type="NCBI Taxonomy" id="1072105"/>
    <lineage>
        <taxon>Eukaryota</taxon>
        <taxon>Fungi</taxon>
        <taxon>Dikarya</taxon>
        <taxon>Ascomycota</taxon>
        <taxon>Saccharomycotina</taxon>
        <taxon>Saccharomycetes</taxon>
        <taxon>Saccharomycetales</taxon>
        <taxon>Saccharomycetaceae</taxon>
        <taxon>Lachancea</taxon>
    </lineage>
</organism>
<dbReference type="InterPro" id="IPR037508">
    <property type="entry name" value="Msb1/Mug8"/>
</dbReference>
<evidence type="ECO:0000259" key="2">
    <source>
        <dbReference type="Pfam" id="PF08101"/>
    </source>
</evidence>
<accession>A0A1G4ITP6</accession>
<feature type="region of interest" description="Disordered" evidence="1">
    <location>
        <begin position="10"/>
        <end position="78"/>
    </location>
</feature>
<evidence type="ECO:0000313" key="4">
    <source>
        <dbReference type="Proteomes" id="UP000190274"/>
    </source>
</evidence>
<feature type="compositionally biased region" description="Acidic residues" evidence="1">
    <location>
        <begin position="1073"/>
        <end position="1084"/>
    </location>
</feature>
<dbReference type="PANTHER" id="PTHR28093">
    <property type="entry name" value="MORPHOGENESIS-RELATED PROTEIN MSB1"/>
    <property type="match status" value="1"/>
</dbReference>
<dbReference type="Proteomes" id="UP000190274">
    <property type="component" value="Chromosome B"/>
</dbReference>
<proteinExistence type="predicted"/>
<dbReference type="PANTHER" id="PTHR28093:SF1">
    <property type="entry name" value="MORPHOGENESIS-RELATED PROTEIN MSB1"/>
    <property type="match status" value="1"/>
</dbReference>
<keyword evidence="4" id="KW-1185">Reference proteome</keyword>
<evidence type="ECO:0000313" key="3">
    <source>
        <dbReference type="EMBL" id="SCU80233.1"/>
    </source>
</evidence>
<dbReference type="STRING" id="1266660.A0A1G4ITP6"/>
<feature type="region of interest" description="Disordered" evidence="1">
    <location>
        <begin position="654"/>
        <end position="769"/>
    </location>
</feature>
<feature type="domain" description="Meiotically up-regulated protein Msb1/Mug8" evidence="2">
    <location>
        <begin position="157"/>
        <end position="572"/>
    </location>
</feature>
<feature type="compositionally biased region" description="Basic and acidic residues" evidence="1">
    <location>
        <begin position="676"/>
        <end position="685"/>
    </location>
</feature>
<feature type="compositionally biased region" description="Polar residues" evidence="1">
    <location>
        <begin position="699"/>
        <end position="715"/>
    </location>
</feature>
<dbReference type="AlphaFoldDB" id="A0A1G4ITP6"/>
<dbReference type="InterPro" id="IPR012965">
    <property type="entry name" value="Msb1/Mug8_dom"/>
</dbReference>
<feature type="compositionally biased region" description="Basic and acidic residues" evidence="1">
    <location>
        <begin position="787"/>
        <end position="799"/>
    </location>
</feature>
<dbReference type="OrthoDB" id="3362494at2759"/>
<protein>
    <submittedName>
        <fullName evidence="3">LADA_0B05842g1_1</fullName>
    </submittedName>
</protein>
<feature type="compositionally biased region" description="Low complexity" evidence="1">
    <location>
        <begin position="1108"/>
        <end position="1121"/>
    </location>
</feature>
<feature type="compositionally biased region" description="Polar residues" evidence="1">
    <location>
        <begin position="828"/>
        <end position="838"/>
    </location>
</feature>
<sequence length="1143" mass="126718">MIKIRALTKKLSNGLDGSQSQKKRSVSDYDRKHSSSKLTRSSMRRRAISSTREINTELPPLPNQEFTISANTDSPKDGPFAAKTQGCFYIYDSSIFREPKEGESAIDPEFHIFQKPNGVNPKSAREVIHALVEQFKSTLLRDPKGDGEKNITNIKSAMEIFKPNLSHYVPQEIKETTQVLESLFPRDGCSLVGDALAAEIENNLAHSKSKIILSLRIIWSKLPRGIIPWESYLKFCTVESKQNYSKMCFMNFMPQALPDSDYLCCAFDFMKLLVAIISKVDLVVDKVAQIDLIFTAAQVCFRKTPELMNYIDYKSEYNGDSIALAKLYRARGDALYRLFISYLNSLAEEGEIKDFYLIDNFRIHEYPPKPYKPMTQRALTLSIPQLWNPDINNFNELIRVAAKAQSRSYSSDQTFSKLENSFLDKFEENPYKIVSTLFSRSSKRYLDKFDPAFDAEYFKKFTKKGGFNSTLGPADQQPVATWINSCKERGFNDFLSVLDDNNHGEGTLALGFSFPNSTHDEINLPPLRVSKVDISEYFISSWKYETFLGKVHNTLVIKMTKRVGDCEWLVISMDERTDKTGYSPPNKVDQPACMDTPPLPSKNVSQFHTASPSMSSVKSRPPPPSLFGEPSSSPLLDPASGVFSDQSSAVVSSRSSSDTNSFYVHGRPHSTAVSPDVKKDADKHVWNISLQDRSRRQSKAANSPHTGILTSTSPLATHESKDEGVNLESLTITEDVAEEGLDPNMAEAKDAGSGSEGNPMPNEGNETDNAGVTTLERLADTFKIDRQRGCSGDHDESGEHSGSQTAAETDTLGTSDETNISNEKENASKTSVVEASRSTSLRLPKFVAQQEGEAVSTPINQCSPAGVPLMLAKIQNPSVASLGDTTAVGQNADTTVDTVDTTRVSDEDAQDKVIGSDIPHDSKVLEALYQRKADQDELTEDLLNDFLEHYQTLSREPLDSSDDGPTVFEQVKGYFESGKGTSPPQPLGEQEAGNKSEATQANDKSVSDLSKIGSITSKNGTWFSCNVTPPNRVSEKVKKPMSLKSTTPIKPASDYSGYNSFKSGSVADYETRYEDDDDDDDLDDELYRSATSNTSDMPEQDGVWLEATTSNPSSPSESTPTQMMFRNVMMRTKRSLRNLKAGY</sequence>
<name>A0A1G4ITP6_9SACH</name>
<feature type="region of interest" description="Disordered" evidence="1">
    <location>
        <begin position="787"/>
        <end position="838"/>
    </location>
</feature>
<dbReference type="Pfam" id="PF08101">
    <property type="entry name" value="Msb1-Mug8_dom"/>
    <property type="match status" value="1"/>
</dbReference>
<reference evidence="4" key="1">
    <citation type="submission" date="2016-03" db="EMBL/GenBank/DDBJ databases">
        <authorList>
            <person name="Devillers H."/>
        </authorList>
    </citation>
    <scope>NUCLEOTIDE SEQUENCE [LARGE SCALE GENOMIC DNA]</scope>
</reference>
<gene>
    <name evidence="3" type="ORF">LADA_0B05842G</name>
</gene>
<evidence type="ECO:0000256" key="1">
    <source>
        <dbReference type="SAM" id="MobiDB-lite"/>
    </source>
</evidence>
<feature type="compositionally biased region" description="Polar residues" evidence="1">
    <location>
        <begin position="64"/>
        <end position="73"/>
    </location>
</feature>
<feature type="region of interest" description="Disordered" evidence="1">
    <location>
        <begin position="975"/>
        <end position="1009"/>
    </location>
</feature>
<feature type="compositionally biased region" description="Polar residues" evidence="1">
    <location>
        <begin position="800"/>
        <end position="821"/>
    </location>
</feature>